<keyword evidence="10" id="KW-1185">Reference proteome</keyword>
<comment type="caution">
    <text evidence="9">The sequence shown here is derived from an EMBL/GenBank/DDBJ whole genome shotgun (WGS) entry which is preliminary data.</text>
</comment>
<dbReference type="InterPro" id="IPR051214">
    <property type="entry name" value="GH32_Enzymes"/>
</dbReference>
<keyword evidence="6 7" id="KW-0326">Glycosidase</keyword>
<dbReference type="EMBL" id="JBEPBX010000008">
    <property type="protein sequence ID" value="MER6614120.1"/>
    <property type="molecule type" value="Genomic_DNA"/>
</dbReference>
<proteinExistence type="inferred from homology"/>
<dbReference type="CDD" id="cd08996">
    <property type="entry name" value="GH32_FFase"/>
    <property type="match status" value="1"/>
</dbReference>
<dbReference type="Pfam" id="PF00251">
    <property type="entry name" value="Glyco_hydro_32N"/>
    <property type="match status" value="1"/>
</dbReference>
<feature type="domain" description="LamG-like jellyroll fold" evidence="8">
    <location>
        <begin position="77"/>
        <end position="216"/>
    </location>
</feature>
<dbReference type="RefSeq" id="WP_351976022.1">
    <property type="nucleotide sequence ID" value="NZ_JBEPBX010000008.1"/>
</dbReference>
<dbReference type="InterPro" id="IPR013320">
    <property type="entry name" value="ConA-like_dom_sf"/>
</dbReference>
<dbReference type="EC" id="3.2.1.26" evidence="2"/>
<dbReference type="InterPro" id="IPR023296">
    <property type="entry name" value="Glyco_hydro_beta-prop_sf"/>
</dbReference>
<keyword evidence="3" id="KW-0732">Signal</keyword>
<evidence type="ECO:0000256" key="7">
    <source>
        <dbReference type="RuleBase" id="RU362110"/>
    </source>
</evidence>
<sequence>MNPSASSNPLARWRLAETAGREVVDEVTGRRDRIHSAVPEPAAACGRDPLRRPGPALDLDGYSTWITRPAAHVPHTECLTVDVWFAPAADGAAGLVSRLSGEPVRGYHLGLLDDGRPVFRIAVADGVREAASSRPLRHGVWNHCAGTYDAATGEGRLYVDGVLASTAHGAPAPLLAPDADLRIGRGPGHGAGEFCADAACGLLGPVTLYGDALAPSEVAALQRKPPSAAPDVRVPARRFADDPHRPGYHFMPPRHWMNEPHAPLHHQGLHHIFYQHNPRGPYWSRITWGHAVSKDLVTWRHLPTALTPATVPVAPQGIWSGSATTGPDGTPALFFTAGDDRRTPNQCVGLARPADTDDVDLTRWVTRPAPVVELDTTLRAGDGDRQGPVLAGEFRDPFVWREDGSWFMLVGSGVEGVGGTCLLYESGDLEQWSLVGPFTVGDVSLHPETGVMWELPVLLPLGTDERGRTRHVFLVSPWWPEPGPHSLTYAWYWIGTWDAASRTWTPDDPVPRHFDYGAHFTGPTGTVDAAGRALLWSIAQDRRSDADHHRSGWAHNAGLPLQLSLGDDGDLRIAPVAELSSLREPPLLDLRDVSAAEAGAVLASCVRGDMLEIALEAELPDSARLELAVRRSPDGHEATSVTYDAARGAFGVDRSRTGGTCPEVVDVREGPLALKEGLLSLRVFVDRSMVEAYANERRSITTRTYPARPDALGLALTADSEVRVRRLTVWPLRPADAEQQPTATATAASDAS</sequence>
<dbReference type="SUPFAM" id="SSF75005">
    <property type="entry name" value="Arabinanase/levansucrase/invertase"/>
    <property type="match status" value="1"/>
</dbReference>
<dbReference type="Gene3D" id="2.60.120.200">
    <property type="match status" value="1"/>
</dbReference>
<dbReference type="InterPro" id="IPR006558">
    <property type="entry name" value="LamG-like"/>
</dbReference>
<name>A0ABV1UUQ1_9ACTN</name>
<comment type="similarity">
    <text evidence="1 7">Belongs to the glycosyl hydrolase 32 family.</text>
</comment>
<evidence type="ECO:0000256" key="6">
    <source>
        <dbReference type="ARBA" id="ARBA00023295"/>
    </source>
</evidence>
<keyword evidence="4 7" id="KW-0378">Hydrolase</keyword>
<dbReference type="Gene3D" id="2.60.120.560">
    <property type="entry name" value="Exo-inulinase, domain 1"/>
    <property type="match status" value="1"/>
</dbReference>
<dbReference type="Gene3D" id="2.115.10.20">
    <property type="entry name" value="Glycosyl hydrolase domain, family 43"/>
    <property type="match status" value="1"/>
</dbReference>
<dbReference type="PANTHER" id="PTHR43101:SF1">
    <property type="entry name" value="BETA-FRUCTOSIDASE"/>
    <property type="match status" value="1"/>
</dbReference>
<dbReference type="Pfam" id="PF08244">
    <property type="entry name" value="Glyco_hydro_32C"/>
    <property type="match status" value="1"/>
</dbReference>
<evidence type="ECO:0000256" key="2">
    <source>
        <dbReference type="ARBA" id="ARBA00012758"/>
    </source>
</evidence>
<evidence type="ECO:0000313" key="9">
    <source>
        <dbReference type="EMBL" id="MER6614120.1"/>
    </source>
</evidence>
<dbReference type="SMART" id="SM00560">
    <property type="entry name" value="LamGL"/>
    <property type="match status" value="1"/>
</dbReference>
<dbReference type="Proteomes" id="UP001445472">
    <property type="component" value="Unassembled WGS sequence"/>
</dbReference>
<gene>
    <name evidence="9" type="ORF">ABT276_12210</name>
</gene>
<dbReference type="SMART" id="SM00640">
    <property type="entry name" value="Glyco_32"/>
    <property type="match status" value="1"/>
</dbReference>
<dbReference type="Pfam" id="PF13385">
    <property type="entry name" value="Laminin_G_3"/>
    <property type="match status" value="1"/>
</dbReference>
<protein>
    <recommendedName>
        <fullName evidence="2">beta-fructofuranosidase</fullName>
        <ecNumber evidence="2">3.2.1.26</ecNumber>
    </recommendedName>
</protein>
<evidence type="ECO:0000256" key="1">
    <source>
        <dbReference type="ARBA" id="ARBA00009902"/>
    </source>
</evidence>
<accession>A0ABV1UUQ1</accession>
<dbReference type="PANTHER" id="PTHR43101">
    <property type="entry name" value="BETA-FRUCTOSIDASE"/>
    <property type="match status" value="1"/>
</dbReference>
<organism evidence="9 10">
    <name type="scientific">Streptomyces xantholiticus</name>
    <dbReference type="NCBI Taxonomy" id="68285"/>
    <lineage>
        <taxon>Bacteria</taxon>
        <taxon>Bacillati</taxon>
        <taxon>Actinomycetota</taxon>
        <taxon>Actinomycetes</taxon>
        <taxon>Kitasatosporales</taxon>
        <taxon>Streptomycetaceae</taxon>
        <taxon>Streptomyces</taxon>
    </lineage>
</organism>
<dbReference type="InterPro" id="IPR013148">
    <property type="entry name" value="Glyco_hydro_32_N"/>
</dbReference>
<dbReference type="InterPro" id="IPR001362">
    <property type="entry name" value="Glyco_hydro_32"/>
</dbReference>
<evidence type="ECO:0000313" key="10">
    <source>
        <dbReference type="Proteomes" id="UP001445472"/>
    </source>
</evidence>
<evidence type="ECO:0000259" key="8">
    <source>
        <dbReference type="SMART" id="SM00560"/>
    </source>
</evidence>
<dbReference type="SUPFAM" id="SSF49899">
    <property type="entry name" value="Concanavalin A-like lectins/glucanases"/>
    <property type="match status" value="2"/>
</dbReference>
<keyword evidence="5" id="KW-1015">Disulfide bond</keyword>
<evidence type="ECO:0000256" key="5">
    <source>
        <dbReference type="ARBA" id="ARBA00023157"/>
    </source>
</evidence>
<evidence type="ECO:0000256" key="3">
    <source>
        <dbReference type="ARBA" id="ARBA00022729"/>
    </source>
</evidence>
<evidence type="ECO:0000256" key="4">
    <source>
        <dbReference type="ARBA" id="ARBA00022801"/>
    </source>
</evidence>
<dbReference type="InterPro" id="IPR013189">
    <property type="entry name" value="Glyco_hydro_32_C"/>
</dbReference>
<reference evidence="9 10" key="1">
    <citation type="submission" date="2024-06" db="EMBL/GenBank/DDBJ databases">
        <title>The Natural Products Discovery Center: Release of the First 8490 Sequenced Strains for Exploring Actinobacteria Biosynthetic Diversity.</title>
        <authorList>
            <person name="Kalkreuter E."/>
            <person name="Kautsar S.A."/>
            <person name="Yang D."/>
            <person name="Bader C.D."/>
            <person name="Teijaro C.N."/>
            <person name="Fluegel L."/>
            <person name="Davis C.M."/>
            <person name="Simpson J.R."/>
            <person name="Lauterbach L."/>
            <person name="Steele A.D."/>
            <person name="Gui C."/>
            <person name="Meng S."/>
            <person name="Li G."/>
            <person name="Viehrig K."/>
            <person name="Ye F."/>
            <person name="Su P."/>
            <person name="Kiefer A.F."/>
            <person name="Nichols A."/>
            <person name="Cepeda A.J."/>
            <person name="Yan W."/>
            <person name="Fan B."/>
            <person name="Jiang Y."/>
            <person name="Adhikari A."/>
            <person name="Zheng C.-J."/>
            <person name="Schuster L."/>
            <person name="Cowan T.M."/>
            <person name="Smanski M.J."/>
            <person name="Chevrette M.G."/>
            <person name="De Carvalho L.P.S."/>
            <person name="Shen B."/>
        </authorList>
    </citation>
    <scope>NUCLEOTIDE SEQUENCE [LARGE SCALE GENOMIC DNA]</scope>
    <source>
        <strain evidence="9 10">NPDC000837</strain>
    </source>
</reference>